<proteinExistence type="predicted"/>
<sequence>MSIYHSHNLLENYLNSEKDHTSLTTTIIEPLSTVIDSLALVDLKWLLEQHGLFQPAANNHKQIEQLLNSDVWQQVDDLYKHFQEQWHGPDTKIILLPADLNNNVLTKKFNCISGLTVQATIFLFITDKILPEQLKALIVHEYSHAYRLSTTRRLTLLDTIILEGVAEYLVHAYCDSNLQTSGLFSSPLKKASFLSVWNKWVKPNLTIYERHPLHSRIMYGNVEDLPDLAGYQVGYYLVSEWARQTNASRTLVLNTPAELFLSIL</sequence>
<protein>
    <submittedName>
        <fullName evidence="2">Uncharacterized protein YjaZ</fullName>
    </submittedName>
</protein>
<keyword evidence="3" id="KW-1185">Reference proteome</keyword>
<dbReference type="AlphaFoldDB" id="A0A1H8MES7"/>
<dbReference type="Pfam" id="PF10026">
    <property type="entry name" value="DUF2268"/>
    <property type="match status" value="1"/>
</dbReference>
<dbReference type="Proteomes" id="UP000199300">
    <property type="component" value="Unassembled WGS sequence"/>
</dbReference>
<dbReference type="OrthoDB" id="2449457at2"/>
<dbReference type="InterPro" id="IPR018728">
    <property type="entry name" value="DUF2268"/>
</dbReference>
<name>A0A1H8MES7_9BACI</name>
<reference evidence="2 3" key="1">
    <citation type="submission" date="2016-10" db="EMBL/GenBank/DDBJ databases">
        <authorList>
            <person name="de Groot N.N."/>
        </authorList>
    </citation>
    <scope>NUCLEOTIDE SEQUENCE [LARGE SCALE GENOMIC DNA]</scope>
    <source>
        <strain evidence="2 3">CGMCC 1.10434</strain>
    </source>
</reference>
<gene>
    <name evidence="2" type="ORF">SAMN04488134_104133</name>
</gene>
<accession>A0A1H8MES7</accession>
<dbReference type="STRING" id="872970.SAMN04488134_104133"/>
<evidence type="ECO:0000313" key="2">
    <source>
        <dbReference type="EMBL" id="SEO15922.1"/>
    </source>
</evidence>
<feature type="domain" description="DUF2268" evidence="1">
    <location>
        <begin position="71"/>
        <end position="261"/>
    </location>
</feature>
<dbReference type="RefSeq" id="WP_091496559.1">
    <property type="nucleotide sequence ID" value="NZ_FODJ01000004.1"/>
</dbReference>
<dbReference type="EMBL" id="FODJ01000004">
    <property type="protein sequence ID" value="SEO15922.1"/>
    <property type="molecule type" value="Genomic_DNA"/>
</dbReference>
<evidence type="ECO:0000313" key="3">
    <source>
        <dbReference type="Proteomes" id="UP000199300"/>
    </source>
</evidence>
<organism evidence="2 3">
    <name type="scientific">Amphibacillus marinus</name>
    <dbReference type="NCBI Taxonomy" id="872970"/>
    <lineage>
        <taxon>Bacteria</taxon>
        <taxon>Bacillati</taxon>
        <taxon>Bacillota</taxon>
        <taxon>Bacilli</taxon>
        <taxon>Bacillales</taxon>
        <taxon>Bacillaceae</taxon>
        <taxon>Amphibacillus</taxon>
    </lineage>
</organism>
<evidence type="ECO:0000259" key="1">
    <source>
        <dbReference type="Pfam" id="PF10026"/>
    </source>
</evidence>